<organism evidence="2">
    <name type="scientific">Graphocephala atropunctata</name>
    <dbReference type="NCBI Taxonomy" id="36148"/>
    <lineage>
        <taxon>Eukaryota</taxon>
        <taxon>Metazoa</taxon>
        <taxon>Ecdysozoa</taxon>
        <taxon>Arthropoda</taxon>
        <taxon>Hexapoda</taxon>
        <taxon>Insecta</taxon>
        <taxon>Pterygota</taxon>
        <taxon>Neoptera</taxon>
        <taxon>Paraneoptera</taxon>
        <taxon>Hemiptera</taxon>
        <taxon>Auchenorrhyncha</taxon>
        <taxon>Membracoidea</taxon>
        <taxon>Cicadellidae</taxon>
        <taxon>Cicadellinae</taxon>
        <taxon>Cicadellini</taxon>
        <taxon>Graphocephala</taxon>
    </lineage>
</organism>
<dbReference type="AlphaFoldDB" id="A0A1B6M436"/>
<proteinExistence type="predicted"/>
<feature type="region of interest" description="Disordered" evidence="1">
    <location>
        <begin position="384"/>
        <end position="408"/>
    </location>
</feature>
<feature type="region of interest" description="Disordered" evidence="1">
    <location>
        <begin position="1"/>
        <end position="37"/>
    </location>
</feature>
<feature type="compositionally biased region" description="Polar residues" evidence="1">
    <location>
        <begin position="1"/>
        <end position="11"/>
    </location>
</feature>
<protein>
    <submittedName>
        <fullName evidence="2">Uncharacterized protein</fullName>
    </submittedName>
</protein>
<name>A0A1B6M436_9HEMI</name>
<feature type="region of interest" description="Disordered" evidence="1">
    <location>
        <begin position="325"/>
        <end position="354"/>
    </location>
</feature>
<gene>
    <name evidence="2" type="ORF">g.24336</name>
</gene>
<dbReference type="EMBL" id="GEBQ01009285">
    <property type="protein sequence ID" value="JAT30692.1"/>
    <property type="molecule type" value="Transcribed_RNA"/>
</dbReference>
<evidence type="ECO:0000256" key="1">
    <source>
        <dbReference type="SAM" id="MobiDB-lite"/>
    </source>
</evidence>
<sequence length="469" mass="52395">MDRRMNQQPLPSCSRARPAGTQDLHQSGEWVPNRTSTPTRIPVYAALRQGQQPQAGCALPRPAGVQNLQQAGEWVPGRQLTPSRIPVRVSRRAGQRNEFVPTRREITVEESFAGRVRPVPEARQAMDMAGEWAQELPSQIPVITTSRTTIRQRRHYRPPRSVAEIPRMRGPPPDGDQMRTGTGWADQLPNLQCPRTAPPPSGVLRDEAYRNEFQQTQSTFQHSGVQRCPTYRDEFGRSQSEMSFPGLRRPPTGGDQMRTGTGWADQLPDLQCPRGTPRPTGLLRSADYRNEHQRSHGTAPQSGVLRCPAHRNEFRQSFDTAPPTGVLRCPTHRNEFGRSNDTTTPTGVLRCPTHRNEFGRSQSEISLPRMRGAPPGGDQMRTGAGWADQLPDIQTPRYVSPPRGVRRDPAYRNEFARSTQDQAGQSSLTPNTAAVMQEVHTIVNDARARINQVVQNISRQSNAGQGPYF</sequence>
<feature type="region of interest" description="Disordered" evidence="1">
    <location>
        <begin position="236"/>
        <end position="283"/>
    </location>
</feature>
<feature type="region of interest" description="Disordered" evidence="1">
    <location>
        <begin position="185"/>
        <end position="204"/>
    </location>
</feature>
<evidence type="ECO:0000313" key="2">
    <source>
        <dbReference type="EMBL" id="JAT30692.1"/>
    </source>
</evidence>
<reference evidence="2" key="1">
    <citation type="submission" date="2015-11" db="EMBL/GenBank/DDBJ databases">
        <title>De novo transcriptome assembly of four potential Pierce s Disease insect vectors from Arizona vineyards.</title>
        <authorList>
            <person name="Tassone E.E."/>
        </authorList>
    </citation>
    <scope>NUCLEOTIDE SEQUENCE</scope>
</reference>
<accession>A0A1B6M436</accession>